<dbReference type="InterPro" id="IPR024791">
    <property type="entry name" value="Cyt_c/ubiquinol_Oxase_su3"/>
</dbReference>
<evidence type="ECO:0000259" key="9">
    <source>
        <dbReference type="PROSITE" id="PS50253"/>
    </source>
</evidence>
<comment type="similarity">
    <text evidence="2 7">Belongs to the cytochrome c oxidase subunit 3 family.</text>
</comment>
<evidence type="ECO:0000313" key="10">
    <source>
        <dbReference type="EMBL" id="MFC5191644.1"/>
    </source>
</evidence>
<dbReference type="EMBL" id="JBHSKS010000004">
    <property type="protein sequence ID" value="MFC5191644.1"/>
    <property type="molecule type" value="Genomic_DNA"/>
</dbReference>
<accession>A0ABW0BVQ2</accession>
<dbReference type="Gene3D" id="1.20.120.80">
    <property type="entry name" value="Cytochrome c oxidase, subunit III, four-helix bundle"/>
    <property type="match status" value="1"/>
</dbReference>
<evidence type="ECO:0000313" key="11">
    <source>
        <dbReference type="Proteomes" id="UP001596163"/>
    </source>
</evidence>
<evidence type="ECO:0000256" key="3">
    <source>
        <dbReference type="ARBA" id="ARBA00022475"/>
    </source>
</evidence>
<feature type="transmembrane region" description="Helical" evidence="8">
    <location>
        <begin position="121"/>
        <end position="137"/>
    </location>
</feature>
<dbReference type="Proteomes" id="UP001596163">
    <property type="component" value="Unassembled WGS sequence"/>
</dbReference>
<proteinExistence type="inferred from homology"/>
<dbReference type="Pfam" id="PF00510">
    <property type="entry name" value="COX3"/>
    <property type="match status" value="1"/>
</dbReference>
<dbReference type="PANTHER" id="PTHR11403">
    <property type="entry name" value="CYTOCHROME C OXIDASE SUBUNIT III"/>
    <property type="match status" value="1"/>
</dbReference>
<dbReference type="InterPro" id="IPR000298">
    <property type="entry name" value="Cyt_c_oxidase-like_su3"/>
</dbReference>
<feature type="transmembrane region" description="Helical" evidence="8">
    <location>
        <begin position="157"/>
        <end position="181"/>
    </location>
</feature>
<keyword evidence="5 8" id="KW-1133">Transmembrane helix</keyword>
<name>A0ABW0BVQ2_9BACT</name>
<feature type="transmembrane region" description="Helical" evidence="8">
    <location>
        <begin position="48"/>
        <end position="70"/>
    </location>
</feature>
<keyword evidence="6 8" id="KW-0472">Membrane</keyword>
<evidence type="ECO:0000256" key="2">
    <source>
        <dbReference type="ARBA" id="ARBA00010581"/>
    </source>
</evidence>
<reference evidence="11" key="1">
    <citation type="journal article" date="2019" name="Int. J. Syst. Evol. Microbiol.">
        <title>The Global Catalogue of Microorganisms (GCM) 10K type strain sequencing project: providing services to taxonomists for standard genome sequencing and annotation.</title>
        <authorList>
            <consortium name="The Broad Institute Genomics Platform"/>
            <consortium name="The Broad Institute Genome Sequencing Center for Infectious Disease"/>
            <person name="Wu L."/>
            <person name="Ma J."/>
        </authorList>
    </citation>
    <scope>NUCLEOTIDE SEQUENCE [LARGE SCALE GENOMIC DNA]</scope>
    <source>
        <strain evidence="11">CGMCC 1.7030</strain>
    </source>
</reference>
<keyword evidence="3" id="KW-1003">Cell membrane</keyword>
<keyword evidence="11" id="KW-1185">Reference proteome</keyword>
<feature type="transmembrane region" description="Helical" evidence="8">
    <location>
        <begin position="209"/>
        <end position="227"/>
    </location>
</feature>
<evidence type="ECO:0000256" key="7">
    <source>
        <dbReference type="RuleBase" id="RU003376"/>
    </source>
</evidence>
<sequence length="229" mass="26668">MRFLRASLLDLAFFEPSSLQNVLETMNRQNTQQTWFQKLENFHPYETLLYLAMVSSGLIFLFLVVAFLYSGLNQLEGLNHRMPIAFLISTFMLVLSGYTATKMRLHYQEENIPKLESSLRNTFVLGVAFTILQFAGWKELTDMGINFTGIPSGSFLYLLSGIHIFHLLGAMVFALILLVQLRRTQEDGIRKLILVTNPYEKMRIRLFTVYWHFMDAIWLILFLLFVLSF</sequence>
<comment type="subcellular location">
    <subcellularLocation>
        <location evidence="1 7">Cell membrane</location>
        <topology evidence="1 7">Multi-pass membrane protein</topology>
    </subcellularLocation>
</comment>
<evidence type="ECO:0000256" key="4">
    <source>
        <dbReference type="ARBA" id="ARBA00022692"/>
    </source>
</evidence>
<feature type="transmembrane region" description="Helical" evidence="8">
    <location>
        <begin position="82"/>
        <end position="100"/>
    </location>
</feature>
<gene>
    <name evidence="10" type="ORF">ACFPIK_07685</name>
</gene>
<comment type="caution">
    <text evidence="10">The sequence shown here is derived from an EMBL/GenBank/DDBJ whole genome shotgun (WGS) entry which is preliminary data.</text>
</comment>
<keyword evidence="4 7" id="KW-0812">Transmembrane</keyword>
<protein>
    <submittedName>
        <fullName evidence="10">Heme-copper oxidase subunit III</fullName>
    </submittedName>
</protein>
<organism evidence="10 11">
    <name type="scientific">Algoriphagus aquatilis</name>
    <dbReference type="NCBI Taxonomy" id="490186"/>
    <lineage>
        <taxon>Bacteria</taxon>
        <taxon>Pseudomonadati</taxon>
        <taxon>Bacteroidota</taxon>
        <taxon>Cytophagia</taxon>
        <taxon>Cytophagales</taxon>
        <taxon>Cyclobacteriaceae</taxon>
        <taxon>Algoriphagus</taxon>
    </lineage>
</organism>
<evidence type="ECO:0000256" key="8">
    <source>
        <dbReference type="SAM" id="Phobius"/>
    </source>
</evidence>
<dbReference type="PANTHER" id="PTHR11403:SF2">
    <property type="entry name" value="CYTOCHROME BO(3) UBIQUINOL OXIDASE SUBUNIT 3"/>
    <property type="match status" value="1"/>
</dbReference>
<evidence type="ECO:0000256" key="6">
    <source>
        <dbReference type="ARBA" id="ARBA00023136"/>
    </source>
</evidence>
<dbReference type="InterPro" id="IPR013833">
    <property type="entry name" value="Cyt_c_oxidase_su3_a-hlx"/>
</dbReference>
<dbReference type="InterPro" id="IPR035973">
    <property type="entry name" value="Cyt_c_oxidase_su3-like_sf"/>
</dbReference>
<dbReference type="SUPFAM" id="SSF81452">
    <property type="entry name" value="Cytochrome c oxidase subunit III-like"/>
    <property type="match status" value="1"/>
</dbReference>
<dbReference type="RefSeq" id="WP_377913879.1">
    <property type="nucleotide sequence ID" value="NZ_JBHSKS010000004.1"/>
</dbReference>
<evidence type="ECO:0000256" key="5">
    <source>
        <dbReference type="ARBA" id="ARBA00022989"/>
    </source>
</evidence>
<dbReference type="PROSITE" id="PS50253">
    <property type="entry name" value="COX3"/>
    <property type="match status" value="1"/>
</dbReference>
<evidence type="ECO:0000256" key="1">
    <source>
        <dbReference type="ARBA" id="ARBA00004651"/>
    </source>
</evidence>
<feature type="domain" description="Heme-copper oxidase subunit III family profile" evidence="9">
    <location>
        <begin position="49"/>
        <end position="229"/>
    </location>
</feature>